<keyword evidence="3" id="KW-0830">Ubiquinone</keyword>
<dbReference type="PANTHER" id="PTHR44068">
    <property type="entry name" value="ZGC:194242"/>
    <property type="match status" value="1"/>
</dbReference>
<keyword evidence="3" id="KW-0489">Methyltransferase</keyword>
<dbReference type="InterPro" id="IPR050447">
    <property type="entry name" value="Erg6_SMT_methyltransf"/>
</dbReference>
<dbReference type="Gene3D" id="3.40.50.150">
    <property type="entry name" value="Vaccinia Virus protein VP39"/>
    <property type="match status" value="1"/>
</dbReference>
<dbReference type="Proteomes" id="UP000184501">
    <property type="component" value="Unassembled WGS sequence"/>
</dbReference>
<keyword evidence="4" id="KW-1185">Reference proteome</keyword>
<dbReference type="InterPro" id="IPR029063">
    <property type="entry name" value="SAM-dependent_MTases_sf"/>
</dbReference>
<evidence type="ECO:0000259" key="2">
    <source>
        <dbReference type="Pfam" id="PF13649"/>
    </source>
</evidence>
<dbReference type="GO" id="GO:0032259">
    <property type="term" value="P:methylation"/>
    <property type="evidence" value="ECO:0007669"/>
    <property type="project" value="UniProtKB-KW"/>
</dbReference>
<feature type="domain" description="Methyltransferase" evidence="2">
    <location>
        <begin position="55"/>
        <end position="156"/>
    </location>
</feature>
<dbReference type="CDD" id="cd02440">
    <property type="entry name" value="AdoMet_MTases"/>
    <property type="match status" value="1"/>
</dbReference>
<dbReference type="InterPro" id="IPR041698">
    <property type="entry name" value="Methyltransf_25"/>
</dbReference>
<evidence type="ECO:0000313" key="4">
    <source>
        <dbReference type="Proteomes" id="UP000184501"/>
    </source>
</evidence>
<accession>A0A1M5ABG8</accession>
<dbReference type="EMBL" id="FQVN01000003">
    <property type="protein sequence ID" value="SHF27589.1"/>
    <property type="molecule type" value="Genomic_DNA"/>
</dbReference>
<evidence type="ECO:0000256" key="1">
    <source>
        <dbReference type="ARBA" id="ARBA00022679"/>
    </source>
</evidence>
<gene>
    <name evidence="3" type="ORF">SAMN05444320_10349</name>
</gene>
<dbReference type="RefSeq" id="WP_073481156.1">
    <property type="nucleotide sequence ID" value="NZ_FQVN01000003.1"/>
</dbReference>
<dbReference type="AlphaFoldDB" id="A0A1M5ABG8"/>
<proteinExistence type="predicted"/>
<dbReference type="Pfam" id="PF13649">
    <property type="entry name" value="Methyltransf_25"/>
    <property type="match status" value="1"/>
</dbReference>
<dbReference type="SUPFAM" id="SSF53335">
    <property type="entry name" value="S-adenosyl-L-methionine-dependent methyltransferases"/>
    <property type="match status" value="1"/>
</dbReference>
<reference evidence="3 4" key="1">
    <citation type="submission" date="2016-11" db="EMBL/GenBank/DDBJ databases">
        <authorList>
            <person name="Jaros S."/>
            <person name="Januszkiewicz K."/>
            <person name="Wedrychowicz H."/>
        </authorList>
    </citation>
    <scope>NUCLEOTIDE SEQUENCE [LARGE SCALE GENOMIC DNA]</scope>
    <source>
        <strain evidence="3 4">DSM 44523</strain>
    </source>
</reference>
<sequence>MTTRLVPSATHDRSLRLAAVLDRCAMSWERTGVRHFAELARRLVRHAEPRPGDHVLDVACAAGEALVLAAGAVGPSGTVIGMDVSAHMTRRAARAVVDHGLANCWVATGDVAAGPPHPIPLADGAFDVAMAGIATCLSPWPERVAARCAELLRAGGRFALPWWGLPDPRWIAALDASVRHHQAESAHWLAMDSPFWTVESVHEMLRAAGFASVRTSEEPLLTRFTGPEQWWAWVWSTPAREFFESLPHHLVPVIHREVCAALAALREPDGSLLCRSVARFTVATTPR</sequence>
<protein>
    <submittedName>
        <fullName evidence="3">Ubiquinone/menaquinone biosynthesis C-methylase UbiE</fullName>
    </submittedName>
</protein>
<dbReference type="GO" id="GO:0016126">
    <property type="term" value="P:sterol biosynthetic process"/>
    <property type="evidence" value="ECO:0007669"/>
    <property type="project" value="TreeGrafter"/>
</dbReference>
<keyword evidence="1" id="KW-0808">Transferase</keyword>
<evidence type="ECO:0000313" key="3">
    <source>
        <dbReference type="EMBL" id="SHF27589.1"/>
    </source>
</evidence>
<dbReference type="OrthoDB" id="9777638at2"/>
<dbReference type="GO" id="GO:0003838">
    <property type="term" value="F:sterol 24-C-methyltransferase activity"/>
    <property type="evidence" value="ECO:0007669"/>
    <property type="project" value="TreeGrafter"/>
</dbReference>
<dbReference type="PANTHER" id="PTHR44068:SF1">
    <property type="entry name" value="HYPOTHETICAL LOC100005854"/>
    <property type="match status" value="1"/>
</dbReference>
<name>A0A1M5ABG8_STRHI</name>
<organism evidence="3 4">
    <name type="scientific">Streptoalloteichus hindustanus</name>
    <dbReference type="NCBI Taxonomy" id="2017"/>
    <lineage>
        <taxon>Bacteria</taxon>
        <taxon>Bacillati</taxon>
        <taxon>Actinomycetota</taxon>
        <taxon>Actinomycetes</taxon>
        <taxon>Pseudonocardiales</taxon>
        <taxon>Pseudonocardiaceae</taxon>
        <taxon>Streptoalloteichus</taxon>
    </lineage>
</organism>
<dbReference type="STRING" id="2017.SAMN05444320_10349"/>